<name>A0AAV9EJU4_ACOCL</name>
<sequence>MAKYVEMLDLGVRIAARFHSHCPQTARMYYKPPQGTPPVPSDVSNNINSMDNSISQNGRMEGFACSTTNFSMSMMSDIAKESIVYSIL</sequence>
<evidence type="ECO:0000256" key="1">
    <source>
        <dbReference type="SAM" id="MobiDB-lite"/>
    </source>
</evidence>
<reference evidence="2" key="1">
    <citation type="journal article" date="2023" name="Nat. Commun.">
        <title>Diploid and tetraploid genomes of Acorus and the evolution of monocots.</title>
        <authorList>
            <person name="Ma L."/>
            <person name="Liu K.W."/>
            <person name="Li Z."/>
            <person name="Hsiao Y.Y."/>
            <person name="Qi Y."/>
            <person name="Fu T."/>
            <person name="Tang G.D."/>
            <person name="Zhang D."/>
            <person name="Sun W.H."/>
            <person name="Liu D.K."/>
            <person name="Li Y."/>
            <person name="Chen G.Z."/>
            <person name="Liu X.D."/>
            <person name="Liao X.Y."/>
            <person name="Jiang Y.T."/>
            <person name="Yu X."/>
            <person name="Hao Y."/>
            <person name="Huang J."/>
            <person name="Zhao X.W."/>
            <person name="Ke S."/>
            <person name="Chen Y.Y."/>
            <person name="Wu W.L."/>
            <person name="Hsu J.L."/>
            <person name="Lin Y.F."/>
            <person name="Huang M.D."/>
            <person name="Li C.Y."/>
            <person name="Huang L."/>
            <person name="Wang Z.W."/>
            <person name="Zhao X."/>
            <person name="Zhong W.Y."/>
            <person name="Peng D.H."/>
            <person name="Ahmad S."/>
            <person name="Lan S."/>
            <person name="Zhang J.S."/>
            <person name="Tsai W.C."/>
            <person name="Van de Peer Y."/>
            <person name="Liu Z.J."/>
        </authorList>
    </citation>
    <scope>NUCLEOTIDE SEQUENCE</scope>
    <source>
        <strain evidence="2">CP</strain>
    </source>
</reference>
<evidence type="ECO:0000313" key="3">
    <source>
        <dbReference type="Proteomes" id="UP001180020"/>
    </source>
</evidence>
<feature type="region of interest" description="Disordered" evidence="1">
    <location>
        <begin position="31"/>
        <end position="51"/>
    </location>
</feature>
<gene>
    <name evidence="2" type="ORF">QJS10_CPA07g01000</name>
</gene>
<feature type="compositionally biased region" description="Low complexity" evidence="1">
    <location>
        <begin position="41"/>
        <end position="51"/>
    </location>
</feature>
<reference evidence="2" key="2">
    <citation type="submission" date="2023-06" db="EMBL/GenBank/DDBJ databases">
        <authorList>
            <person name="Ma L."/>
            <person name="Liu K.-W."/>
            <person name="Li Z."/>
            <person name="Hsiao Y.-Y."/>
            <person name="Qi Y."/>
            <person name="Fu T."/>
            <person name="Tang G."/>
            <person name="Zhang D."/>
            <person name="Sun W.-H."/>
            <person name="Liu D.-K."/>
            <person name="Li Y."/>
            <person name="Chen G.-Z."/>
            <person name="Liu X.-D."/>
            <person name="Liao X.-Y."/>
            <person name="Jiang Y.-T."/>
            <person name="Yu X."/>
            <person name="Hao Y."/>
            <person name="Huang J."/>
            <person name="Zhao X.-W."/>
            <person name="Ke S."/>
            <person name="Chen Y.-Y."/>
            <person name="Wu W.-L."/>
            <person name="Hsu J.-L."/>
            <person name="Lin Y.-F."/>
            <person name="Huang M.-D."/>
            <person name="Li C.-Y."/>
            <person name="Huang L."/>
            <person name="Wang Z.-W."/>
            <person name="Zhao X."/>
            <person name="Zhong W.-Y."/>
            <person name="Peng D.-H."/>
            <person name="Ahmad S."/>
            <person name="Lan S."/>
            <person name="Zhang J.-S."/>
            <person name="Tsai W.-C."/>
            <person name="Van De Peer Y."/>
            <person name="Liu Z.-J."/>
        </authorList>
    </citation>
    <scope>NUCLEOTIDE SEQUENCE</scope>
    <source>
        <strain evidence="2">CP</strain>
        <tissue evidence="2">Leaves</tissue>
    </source>
</reference>
<comment type="caution">
    <text evidence="2">The sequence shown here is derived from an EMBL/GenBank/DDBJ whole genome shotgun (WGS) entry which is preliminary data.</text>
</comment>
<protein>
    <submittedName>
        <fullName evidence="2">Uncharacterized protein</fullName>
    </submittedName>
</protein>
<proteinExistence type="predicted"/>
<keyword evidence="3" id="KW-1185">Reference proteome</keyword>
<dbReference type="PANTHER" id="PTHR33983:SF1">
    <property type="entry name" value="OS07G0185900 PROTEIN"/>
    <property type="match status" value="1"/>
</dbReference>
<organism evidence="2 3">
    <name type="scientific">Acorus calamus</name>
    <name type="common">Sweet flag</name>
    <dbReference type="NCBI Taxonomy" id="4465"/>
    <lineage>
        <taxon>Eukaryota</taxon>
        <taxon>Viridiplantae</taxon>
        <taxon>Streptophyta</taxon>
        <taxon>Embryophyta</taxon>
        <taxon>Tracheophyta</taxon>
        <taxon>Spermatophyta</taxon>
        <taxon>Magnoliopsida</taxon>
        <taxon>Liliopsida</taxon>
        <taxon>Acoraceae</taxon>
        <taxon>Acorus</taxon>
    </lineage>
</organism>
<evidence type="ECO:0000313" key="2">
    <source>
        <dbReference type="EMBL" id="KAK1312503.1"/>
    </source>
</evidence>
<dbReference type="AlphaFoldDB" id="A0AAV9EJU4"/>
<dbReference type="EMBL" id="JAUJYO010000007">
    <property type="protein sequence ID" value="KAK1312503.1"/>
    <property type="molecule type" value="Genomic_DNA"/>
</dbReference>
<dbReference type="Proteomes" id="UP001180020">
    <property type="component" value="Unassembled WGS sequence"/>
</dbReference>
<dbReference type="PANTHER" id="PTHR33983">
    <property type="entry name" value="OS07G0185900 PROTEIN"/>
    <property type="match status" value="1"/>
</dbReference>
<accession>A0AAV9EJU4</accession>